<protein>
    <submittedName>
        <fullName evidence="3">Uncharacterized protein</fullName>
    </submittedName>
</protein>
<sequence>MATLSSQYQGFETLNITMVTEYVMHVKLNRPQKLNALNPRLWSEIRQCFKAIERDTSLRAVIISGEGRGFCAGIDVKEGPSELMTAAEDMSRKAYRLRSHILDLQSAFTAIQVCDKPVIAAVHGVCIGAGVDLITACDIRYCTSDSIFSVKEVDIGMAADVGTLQRLQKVVGSDSWVREVCLTAREFGSAEATQQGLVSGVLPDCATLF</sequence>
<dbReference type="GO" id="GO:0005739">
    <property type="term" value="C:mitochondrion"/>
    <property type="evidence" value="ECO:0007669"/>
    <property type="project" value="TreeGrafter"/>
</dbReference>
<evidence type="ECO:0000256" key="2">
    <source>
        <dbReference type="RuleBase" id="RU003707"/>
    </source>
</evidence>
<proteinExistence type="inferred from homology"/>
<dbReference type="PROSITE" id="PS00166">
    <property type="entry name" value="ENOYL_COA_HYDRATASE"/>
    <property type="match status" value="1"/>
</dbReference>
<dbReference type="PANTHER" id="PTHR43149">
    <property type="entry name" value="ENOYL-COA HYDRATASE"/>
    <property type="match status" value="1"/>
</dbReference>
<dbReference type="Pfam" id="PF00378">
    <property type="entry name" value="ECH_1"/>
    <property type="match status" value="1"/>
</dbReference>
<dbReference type="Gene3D" id="3.90.226.10">
    <property type="entry name" value="2-enoyl-CoA Hydratase, Chain A, domain 1"/>
    <property type="match status" value="1"/>
</dbReference>
<dbReference type="InterPro" id="IPR045002">
    <property type="entry name" value="Ech1-like"/>
</dbReference>
<dbReference type="CDD" id="cd06558">
    <property type="entry name" value="crotonase-like"/>
    <property type="match status" value="1"/>
</dbReference>
<name>A0A9W8AT62_9FUNG</name>
<evidence type="ECO:0000313" key="4">
    <source>
        <dbReference type="Proteomes" id="UP001150925"/>
    </source>
</evidence>
<comment type="similarity">
    <text evidence="1 2">Belongs to the enoyl-CoA hydratase/isomerase family.</text>
</comment>
<dbReference type="InterPro" id="IPR001753">
    <property type="entry name" value="Enoyl-CoA_hydra/iso"/>
</dbReference>
<evidence type="ECO:0000313" key="3">
    <source>
        <dbReference type="EMBL" id="KAJ1961755.1"/>
    </source>
</evidence>
<evidence type="ECO:0000256" key="1">
    <source>
        <dbReference type="ARBA" id="ARBA00005254"/>
    </source>
</evidence>
<dbReference type="InterPro" id="IPR018376">
    <property type="entry name" value="Enoyl-CoA_hyd/isom_CS"/>
</dbReference>
<dbReference type="GO" id="GO:0051750">
    <property type="term" value="F:delta(3,5)-delta(2,4)-dienoyl-CoA isomerase activity"/>
    <property type="evidence" value="ECO:0007669"/>
    <property type="project" value="TreeGrafter"/>
</dbReference>
<comment type="caution">
    <text evidence="3">The sequence shown here is derived from an EMBL/GenBank/DDBJ whole genome shotgun (WGS) entry which is preliminary data.</text>
</comment>
<dbReference type="EMBL" id="JANBPY010001075">
    <property type="protein sequence ID" value="KAJ1961755.1"/>
    <property type="molecule type" value="Genomic_DNA"/>
</dbReference>
<dbReference type="Proteomes" id="UP001150925">
    <property type="component" value="Unassembled WGS sequence"/>
</dbReference>
<dbReference type="FunFam" id="3.90.226.10:FF:000024">
    <property type="entry name" value="Delta3,5-delta2,4-dienoyl-CoA isomerase"/>
    <property type="match status" value="1"/>
</dbReference>
<dbReference type="SUPFAM" id="SSF52096">
    <property type="entry name" value="ClpP/crotonase"/>
    <property type="match status" value="1"/>
</dbReference>
<gene>
    <name evidence="3" type="ORF">IWQ62_003759</name>
</gene>
<accession>A0A9W8AT62</accession>
<reference evidence="3" key="1">
    <citation type="submission" date="2022-07" db="EMBL/GenBank/DDBJ databases">
        <title>Phylogenomic reconstructions and comparative analyses of Kickxellomycotina fungi.</title>
        <authorList>
            <person name="Reynolds N.K."/>
            <person name="Stajich J.E."/>
            <person name="Barry K."/>
            <person name="Grigoriev I.V."/>
            <person name="Crous P."/>
            <person name="Smith M.E."/>
        </authorList>
    </citation>
    <scope>NUCLEOTIDE SEQUENCE</scope>
    <source>
        <strain evidence="3">RSA 1196</strain>
    </source>
</reference>
<dbReference type="PANTHER" id="PTHR43149:SF1">
    <property type="entry name" value="DELTA(3,5)-DELTA(2,4)-DIENOYL-COA ISOMERASE, MITOCHONDRIAL"/>
    <property type="match status" value="1"/>
</dbReference>
<dbReference type="AlphaFoldDB" id="A0A9W8AT62"/>
<dbReference type="OrthoDB" id="14970at2759"/>
<feature type="non-terminal residue" evidence="3">
    <location>
        <position position="1"/>
    </location>
</feature>
<dbReference type="InterPro" id="IPR029045">
    <property type="entry name" value="ClpP/crotonase-like_dom_sf"/>
</dbReference>
<keyword evidence="4" id="KW-1185">Reference proteome</keyword>
<organism evidence="3 4">
    <name type="scientific">Dispira parvispora</name>
    <dbReference type="NCBI Taxonomy" id="1520584"/>
    <lineage>
        <taxon>Eukaryota</taxon>
        <taxon>Fungi</taxon>
        <taxon>Fungi incertae sedis</taxon>
        <taxon>Zoopagomycota</taxon>
        <taxon>Kickxellomycotina</taxon>
        <taxon>Dimargaritomycetes</taxon>
        <taxon>Dimargaritales</taxon>
        <taxon>Dimargaritaceae</taxon>
        <taxon>Dispira</taxon>
    </lineage>
</organism>